<sequence length="403" mass="43683">MSLASPPRALASWPLLRLAPALDSEDEEFALPLLSRSPAAQLLSHCHVISPDFARHIRGTQREKDTVSCTRQSSRAAHPARPPCSTIWCQAICKGPAWKKPPGAWRAETVHVSLATSPINRGLAPGTCVAGARGSEWPACSQPQRCAAGASQDEKLASRGHPRRRMRYRTRYVCVFVRNPAAGDSQGRTASMTACLFRDRSHANMVPDRAETDRYKQVGAAWISRDSRPCVGLRADMGTAGAGGGPTDWMQVLTEDDGQTQSEREKTGCMGREYSTSEAVAVHGQISGTNKTGPAALTIPCRIFQEVINYCHGEMIGITYFPCEFLTAAYCLADAVMGVMCCNLSISVLDSSHHQPPNACNWPLWCPAPLQTCSLTGFGQYWSSLARVGDGWTTRLCAGEMSP</sequence>
<organism evidence="1 2">
    <name type="scientific">Postia placenta MAD-698-R-SB12</name>
    <dbReference type="NCBI Taxonomy" id="670580"/>
    <lineage>
        <taxon>Eukaryota</taxon>
        <taxon>Fungi</taxon>
        <taxon>Dikarya</taxon>
        <taxon>Basidiomycota</taxon>
        <taxon>Agaricomycotina</taxon>
        <taxon>Agaricomycetes</taxon>
        <taxon>Polyporales</taxon>
        <taxon>Adustoporiaceae</taxon>
        <taxon>Rhodonia</taxon>
    </lineage>
</organism>
<dbReference type="Proteomes" id="UP000194127">
    <property type="component" value="Unassembled WGS sequence"/>
</dbReference>
<accession>A0A1X6MNH4</accession>
<name>A0A1X6MNH4_9APHY</name>
<evidence type="ECO:0000313" key="2">
    <source>
        <dbReference type="Proteomes" id="UP000194127"/>
    </source>
</evidence>
<dbReference type="OrthoDB" id="10270286at2759"/>
<dbReference type="EMBL" id="KZ110607">
    <property type="protein sequence ID" value="OSX57742.1"/>
    <property type="molecule type" value="Genomic_DNA"/>
</dbReference>
<protein>
    <submittedName>
        <fullName evidence="1">Uncharacterized protein</fullName>
    </submittedName>
</protein>
<keyword evidence="2" id="KW-1185">Reference proteome</keyword>
<dbReference type="GeneID" id="36331971"/>
<proteinExistence type="predicted"/>
<evidence type="ECO:0000313" key="1">
    <source>
        <dbReference type="EMBL" id="OSX57742.1"/>
    </source>
</evidence>
<dbReference type="RefSeq" id="XP_024334536.1">
    <property type="nucleotide sequence ID" value="XM_024487022.1"/>
</dbReference>
<dbReference type="AlphaFoldDB" id="A0A1X6MNH4"/>
<gene>
    <name evidence="1" type="ORF">POSPLADRAFT_1156048</name>
</gene>
<reference evidence="1 2" key="1">
    <citation type="submission" date="2017-04" db="EMBL/GenBank/DDBJ databases">
        <title>Genome Sequence of the Model Brown-Rot Fungus Postia placenta SB12.</title>
        <authorList>
            <consortium name="DOE Joint Genome Institute"/>
            <person name="Gaskell J."/>
            <person name="Kersten P."/>
            <person name="Larrondo L.F."/>
            <person name="Canessa P."/>
            <person name="Martinez D."/>
            <person name="Hibbett D."/>
            <person name="Schmoll M."/>
            <person name="Kubicek C.P."/>
            <person name="Martinez A.T."/>
            <person name="Yadav J."/>
            <person name="Master E."/>
            <person name="Magnuson J.K."/>
            <person name="James T."/>
            <person name="Yaver D."/>
            <person name="Berka R."/>
            <person name="Labutti K."/>
            <person name="Lipzen A."/>
            <person name="Aerts A."/>
            <person name="Barry K."/>
            <person name="Henrissat B."/>
            <person name="Blanchette R."/>
            <person name="Grigoriev I."/>
            <person name="Cullen D."/>
        </authorList>
    </citation>
    <scope>NUCLEOTIDE SEQUENCE [LARGE SCALE GENOMIC DNA]</scope>
    <source>
        <strain evidence="1 2">MAD-698-R-SB12</strain>
    </source>
</reference>